<organism evidence="2 3">
    <name type="scientific">Oryza meyeriana var. granulata</name>
    <dbReference type="NCBI Taxonomy" id="110450"/>
    <lineage>
        <taxon>Eukaryota</taxon>
        <taxon>Viridiplantae</taxon>
        <taxon>Streptophyta</taxon>
        <taxon>Embryophyta</taxon>
        <taxon>Tracheophyta</taxon>
        <taxon>Spermatophyta</taxon>
        <taxon>Magnoliopsida</taxon>
        <taxon>Liliopsida</taxon>
        <taxon>Poales</taxon>
        <taxon>Poaceae</taxon>
        <taxon>BOP clade</taxon>
        <taxon>Oryzoideae</taxon>
        <taxon>Oryzeae</taxon>
        <taxon>Oryzinae</taxon>
        <taxon>Oryza</taxon>
        <taxon>Oryza meyeriana</taxon>
    </lineage>
</organism>
<reference evidence="2 3" key="1">
    <citation type="submission" date="2019-11" db="EMBL/GenBank/DDBJ databases">
        <title>Whole genome sequence of Oryza granulata.</title>
        <authorList>
            <person name="Li W."/>
        </authorList>
    </citation>
    <scope>NUCLEOTIDE SEQUENCE [LARGE SCALE GENOMIC DNA]</scope>
    <source>
        <strain evidence="3">cv. Menghai</strain>
        <tissue evidence="2">Leaf</tissue>
    </source>
</reference>
<name>A0A6G1E267_9ORYZ</name>
<sequence>MMQEGVVADFLFAMIMMTQEIVPLRKMCRRPESDHRLQILPAARAAGAAKGTVVDSMTA</sequence>
<dbReference type="Proteomes" id="UP000479710">
    <property type="component" value="Unassembled WGS sequence"/>
</dbReference>
<dbReference type="EMBL" id="SPHZ02000008">
    <property type="protein sequence ID" value="KAF0904002.1"/>
    <property type="molecule type" value="Genomic_DNA"/>
</dbReference>
<evidence type="ECO:0000313" key="2">
    <source>
        <dbReference type="EMBL" id="KAF0918582.1"/>
    </source>
</evidence>
<comment type="caution">
    <text evidence="2">The sequence shown here is derived from an EMBL/GenBank/DDBJ whole genome shotgun (WGS) entry which is preliminary data.</text>
</comment>
<proteinExistence type="predicted"/>
<gene>
    <name evidence="2" type="ORF">E2562_025174</name>
    <name evidence="1" type="ORF">E2562_030706</name>
</gene>
<evidence type="ECO:0000313" key="3">
    <source>
        <dbReference type="Proteomes" id="UP000479710"/>
    </source>
</evidence>
<keyword evidence="3" id="KW-1185">Reference proteome</keyword>
<protein>
    <submittedName>
        <fullName evidence="2">Uncharacterized protein</fullName>
    </submittedName>
</protein>
<dbReference type="AlphaFoldDB" id="A0A6G1E267"/>
<accession>A0A6G1E267</accession>
<evidence type="ECO:0000313" key="1">
    <source>
        <dbReference type="EMBL" id="KAF0904002.1"/>
    </source>
</evidence>
<dbReference type="EMBL" id="SPHZ02000005">
    <property type="protein sequence ID" value="KAF0918582.1"/>
    <property type="molecule type" value="Genomic_DNA"/>
</dbReference>